<sequence>MASVAPIFKKAYWSLFWGTSFYVLALIAFTNPWLQRQILYAHNVQTTWWQDINKPEQFGFVKNQITPFNFTTPDQEVIYAWHIMPLALYAKHESEIIAQPSGCAEDITKTKAFRLLRDDPDARLIINFHGNAGTVAQGWRTDSYRALADGSTSNIHILAIDYRGFGLSTGSPTEEGIIIDGIAAVDWAINVAKVPSSRIVILGQSLGTAVTAAVVEHYAQEGVDFAGVVLVAGFTTLTELLPSYSIAGWLPILAPLKSSPALFRLWSNYVVDKWPSATRIANFVRLSKRVRLFIVHAKDDAEIPWTNAEGLFLAAANATTEKGMDVSLIQKMKSRNTVHMGDGAFISTWKSGNDKIIREEIVAYGHHSRVLTYATVSLAALKAFGMDEGGALPV</sequence>
<dbReference type="Pfam" id="PF00561">
    <property type="entry name" value="Abhydrolase_1"/>
    <property type="match status" value="1"/>
</dbReference>
<organism evidence="3 4">
    <name type="scientific">Glarea lozoyensis (strain ATCC 20868 / MF5171)</name>
    <dbReference type="NCBI Taxonomy" id="1116229"/>
    <lineage>
        <taxon>Eukaryota</taxon>
        <taxon>Fungi</taxon>
        <taxon>Dikarya</taxon>
        <taxon>Ascomycota</taxon>
        <taxon>Pezizomycotina</taxon>
        <taxon>Leotiomycetes</taxon>
        <taxon>Helotiales</taxon>
        <taxon>Helotiaceae</taxon>
        <taxon>Glarea</taxon>
    </lineage>
</organism>
<dbReference type="GO" id="GO:0016787">
    <property type="term" value="F:hydrolase activity"/>
    <property type="evidence" value="ECO:0007669"/>
    <property type="project" value="UniProtKB-KW"/>
</dbReference>
<keyword evidence="1" id="KW-1133">Transmembrane helix</keyword>
<dbReference type="InterPro" id="IPR000073">
    <property type="entry name" value="AB_hydrolase_1"/>
</dbReference>
<keyword evidence="4" id="KW-1185">Reference proteome</keyword>
<keyword evidence="1" id="KW-0812">Transmembrane</keyword>
<protein>
    <submittedName>
        <fullName evidence="3">Alpha/beta-Hydrolase</fullName>
    </submittedName>
</protein>
<dbReference type="SUPFAM" id="SSF53474">
    <property type="entry name" value="alpha/beta-Hydrolases"/>
    <property type="match status" value="1"/>
</dbReference>
<reference evidence="3 4" key="1">
    <citation type="journal article" date="2013" name="BMC Genomics">
        <title>Genomics-driven discovery of the pneumocandin biosynthetic gene cluster in the fungus Glarea lozoyensis.</title>
        <authorList>
            <person name="Chen L."/>
            <person name="Yue Q."/>
            <person name="Zhang X."/>
            <person name="Xiang M."/>
            <person name="Wang C."/>
            <person name="Li S."/>
            <person name="Che Y."/>
            <person name="Ortiz-Lopez F.J."/>
            <person name="Bills G.F."/>
            <person name="Liu X."/>
            <person name="An Z."/>
        </authorList>
    </citation>
    <scope>NUCLEOTIDE SEQUENCE [LARGE SCALE GENOMIC DNA]</scope>
    <source>
        <strain evidence="4">ATCC 20868 / MF5171</strain>
    </source>
</reference>
<evidence type="ECO:0000313" key="3">
    <source>
        <dbReference type="EMBL" id="EPE27529.1"/>
    </source>
</evidence>
<dbReference type="InterPro" id="IPR029058">
    <property type="entry name" value="AB_hydrolase_fold"/>
</dbReference>
<dbReference type="KEGG" id="glz:GLAREA_04320"/>
<dbReference type="OMA" id="YELHNCL"/>
<dbReference type="PANTHER" id="PTHR12277">
    <property type="entry name" value="ALPHA/BETA HYDROLASE DOMAIN-CONTAINING PROTEIN"/>
    <property type="match status" value="1"/>
</dbReference>
<dbReference type="AlphaFoldDB" id="S3CQY4"/>
<keyword evidence="3" id="KW-0378">Hydrolase</keyword>
<feature type="domain" description="AB hydrolase-1" evidence="2">
    <location>
        <begin position="124"/>
        <end position="271"/>
    </location>
</feature>
<dbReference type="HOGENOM" id="CLU_029375_3_0_1"/>
<proteinExistence type="predicted"/>
<name>S3CQY4_GLAL2</name>
<dbReference type="GeneID" id="19463375"/>
<evidence type="ECO:0000259" key="2">
    <source>
        <dbReference type="Pfam" id="PF00561"/>
    </source>
</evidence>
<dbReference type="EMBL" id="KE145369">
    <property type="protein sequence ID" value="EPE27529.1"/>
    <property type="molecule type" value="Genomic_DNA"/>
</dbReference>
<keyword evidence="1" id="KW-0472">Membrane</keyword>
<evidence type="ECO:0000256" key="1">
    <source>
        <dbReference type="SAM" id="Phobius"/>
    </source>
</evidence>
<dbReference type="OrthoDB" id="446723at2759"/>
<dbReference type="PANTHER" id="PTHR12277:SF81">
    <property type="entry name" value="PROTEIN ABHD13"/>
    <property type="match status" value="1"/>
</dbReference>
<dbReference type="Proteomes" id="UP000016922">
    <property type="component" value="Unassembled WGS sequence"/>
</dbReference>
<dbReference type="eggNOG" id="KOG1552">
    <property type="taxonomic scope" value="Eukaryota"/>
</dbReference>
<evidence type="ECO:0000313" key="4">
    <source>
        <dbReference type="Proteomes" id="UP000016922"/>
    </source>
</evidence>
<dbReference type="Gene3D" id="3.40.50.1820">
    <property type="entry name" value="alpha/beta hydrolase"/>
    <property type="match status" value="1"/>
</dbReference>
<gene>
    <name evidence="3" type="ORF">GLAREA_04320</name>
</gene>
<dbReference type="STRING" id="1116229.S3CQY4"/>
<feature type="transmembrane region" description="Helical" evidence="1">
    <location>
        <begin position="12"/>
        <end position="34"/>
    </location>
</feature>
<dbReference type="RefSeq" id="XP_008084888.1">
    <property type="nucleotide sequence ID" value="XM_008086697.1"/>
</dbReference>
<accession>S3CQY4</accession>